<dbReference type="RefSeq" id="WP_130342500.1">
    <property type="nucleotide sequence ID" value="NZ_SGWQ01000001.1"/>
</dbReference>
<name>A0A4Q7L6B8_9PSEU</name>
<organism evidence="6 7">
    <name type="scientific">Herbihabitans rhizosphaerae</name>
    <dbReference type="NCBI Taxonomy" id="1872711"/>
    <lineage>
        <taxon>Bacteria</taxon>
        <taxon>Bacillati</taxon>
        <taxon>Actinomycetota</taxon>
        <taxon>Actinomycetes</taxon>
        <taxon>Pseudonocardiales</taxon>
        <taxon>Pseudonocardiaceae</taxon>
        <taxon>Herbihabitans</taxon>
    </lineage>
</organism>
<sequence>MTSGPRQRLIDSAVTLIRERGVHATGVTELLEHSTTARGSIYQHFPGGKAELVEHATRHAGEQVTAKLESITANGTPADWVDALVTWWEKALRASDYGMGCPIAAAALAPSENGGARAAAAEAFAAWREILRAALVGQGVPGPLARSASGFVISALEGAIIQARAMESTRPLRDLRANLTILLTTYCPQ</sequence>
<dbReference type="InterPro" id="IPR009057">
    <property type="entry name" value="Homeodomain-like_sf"/>
</dbReference>
<dbReference type="Proteomes" id="UP000294257">
    <property type="component" value="Unassembled WGS sequence"/>
</dbReference>
<comment type="caution">
    <text evidence="6">The sequence shown here is derived from an EMBL/GenBank/DDBJ whole genome shotgun (WGS) entry which is preliminary data.</text>
</comment>
<keyword evidence="3" id="KW-0804">Transcription</keyword>
<evidence type="ECO:0000256" key="2">
    <source>
        <dbReference type="ARBA" id="ARBA00023125"/>
    </source>
</evidence>
<dbReference type="PANTHER" id="PTHR47506:SF3">
    <property type="entry name" value="HTH-TYPE TRANSCRIPTIONAL REGULATOR LMRA"/>
    <property type="match status" value="1"/>
</dbReference>
<dbReference type="PROSITE" id="PS50977">
    <property type="entry name" value="HTH_TETR_2"/>
    <property type="match status" value="1"/>
</dbReference>
<keyword evidence="2 4" id="KW-0238">DNA-binding</keyword>
<dbReference type="GO" id="GO:0003677">
    <property type="term" value="F:DNA binding"/>
    <property type="evidence" value="ECO:0007669"/>
    <property type="project" value="UniProtKB-UniRule"/>
</dbReference>
<dbReference type="OrthoDB" id="4567939at2"/>
<dbReference type="InterPro" id="IPR001647">
    <property type="entry name" value="HTH_TetR"/>
</dbReference>
<evidence type="ECO:0000313" key="7">
    <source>
        <dbReference type="Proteomes" id="UP000294257"/>
    </source>
</evidence>
<reference evidence="6 7" key="1">
    <citation type="submission" date="2019-02" db="EMBL/GenBank/DDBJ databases">
        <title>Genomic Encyclopedia of Type Strains, Phase IV (KMG-IV): sequencing the most valuable type-strain genomes for metagenomic binning, comparative biology and taxonomic classification.</title>
        <authorList>
            <person name="Goeker M."/>
        </authorList>
    </citation>
    <scope>NUCLEOTIDE SEQUENCE [LARGE SCALE GENOMIC DNA]</scope>
    <source>
        <strain evidence="6 7">DSM 101727</strain>
    </source>
</reference>
<evidence type="ECO:0000256" key="3">
    <source>
        <dbReference type="ARBA" id="ARBA00023163"/>
    </source>
</evidence>
<evidence type="ECO:0000256" key="1">
    <source>
        <dbReference type="ARBA" id="ARBA00023015"/>
    </source>
</evidence>
<dbReference type="AlphaFoldDB" id="A0A4Q7L6B8"/>
<feature type="DNA-binding region" description="H-T-H motif" evidence="4">
    <location>
        <begin position="26"/>
        <end position="45"/>
    </location>
</feature>
<dbReference type="Gene3D" id="1.10.357.10">
    <property type="entry name" value="Tetracycline Repressor, domain 2"/>
    <property type="match status" value="1"/>
</dbReference>
<dbReference type="Pfam" id="PF00440">
    <property type="entry name" value="TetR_N"/>
    <property type="match status" value="1"/>
</dbReference>
<dbReference type="Pfam" id="PF21993">
    <property type="entry name" value="TetR_C_13_2"/>
    <property type="match status" value="1"/>
</dbReference>
<protein>
    <submittedName>
        <fullName evidence="6">TetR family transcriptional regulator</fullName>
    </submittedName>
</protein>
<dbReference type="SUPFAM" id="SSF46689">
    <property type="entry name" value="Homeodomain-like"/>
    <property type="match status" value="1"/>
</dbReference>
<dbReference type="PANTHER" id="PTHR47506">
    <property type="entry name" value="TRANSCRIPTIONAL REGULATORY PROTEIN"/>
    <property type="match status" value="1"/>
</dbReference>
<gene>
    <name evidence="6" type="ORF">EV193_101757</name>
</gene>
<keyword evidence="1" id="KW-0805">Transcription regulation</keyword>
<dbReference type="EMBL" id="SGWQ01000001">
    <property type="protein sequence ID" value="RZS44877.1"/>
    <property type="molecule type" value="Genomic_DNA"/>
</dbReference>
<dbReference type="InterPro" id="IPR054156">
    <property type="entry name" value="YxaF_TetR_C"/>
</dbReference>
<keyword evidence="7" id="KW-1185">Reference proteome</keyword>
<proteinExistence type="predicted"/>
<dbReference type="InterPro" id="IPR036271">
    <property type="entry name" value="Tet_transcr_reg_TetR-rel_C_sf"/>
</dbReference>
<evidence type="ECO:0000259" key="5">
    <source>
        <dbReference type="PROSITE" id="PS50977"/>
    </source>
</evidence>
<evidence type="ECO:0000256" key="4">
    <source>
        <dbReference type="PROSITE-ProRule" id="PRU00335"/>
    </source>
</evidence>
<evidence type="ECO:0000313" key="6">
    <source>
        <dbReference type="EMBL" id="RZS44877.1"/>
    </source>
</evidence>
<accession>A0A4Q7L6B8</accession>
<feature type="domain" description="HTH tetR-type" evidence="5">
    <location>
        <begin position="3"/>
        <end position="63"/>
    </location>
</feature>
<dbReference type="SUPFAM" id="SSF48498">
    <property type="entry name" value="Tetracyclin repressor-like, C-terminal domain"/>
    <property type="match status" value="1"/>
</dbReference>